<dbReference type="Proteomes" id="UP001206572">
    <property type="component" value="Unassembled WGS sequence"/>
</dbReference>
<accession>A0ABT2AJW1</accession>
<dbReference type="InterPro" id="IPR013406">
    <property type="entry name" value="CHP02574_addiction_mod"/>
</dbReference>
<keyword evidence="2" id="KW-1185">Reference proteome</keyword>
<comment type="caution">
    <text evidence="1">The sequence shown here is derived from an EMBL/GenBank/DDBJ whole genome shotgun (WGS) entry which is preliminary data.</text>
</comment>
<reference evidence="1 2" key="1">
    <citation type="submission" date="2022-08" db="EMBL/GenBank/DDBJ databases">
        <title>Reclassification of Massilia species as members of the genera Telluria, Duganella, Pseudoduganella, Mokoshia gen. nov. and Zemynaea gen. nov. using orthogonal and non-orthogonal genome-based approaches.</title>
        <authorList>
            <person name="Bowman J.P."/>
        </authorList>
    </citation>
    <scope>NUCLEOTIDE SEQUENCE [LARGE SCALE GENOMIC DNA]</scope>
    <source>
        <strain evidence="1 2">JCM 31661</strain>
    </source>
</reference>
<protein>
    <submittedName>
        <fullName evidence="1">Addiction module protein</fullName>
    </submittedName>
</protein>
<dbReference type="Pfam" id="PF09720">
    <property type="entry name" value="Unstab_antitox"/>
    <property type="match status" value="1"/>
</dbReference>
<gene>
    <name evidence="1" type="ORF">NX780_09065</name>
</gene>
<sequence length="68" mass="7738">MSNQVAEIAEKIQLLNADDKHALLRMLLQDIDGPDQDADEAWRNEVVRRVKAIRNGEAAIRALQEWQG</sequence>
<dbReference type="RefSeq" id="WP_258827541.1">
    <property type="nucleotide sequence ID" value="NZ_JANUHA010000005.1"/>
</dbReference>
<evidence type="ECO:0000313" key="2">
    <source>
        <dbReference type="Proteomes" id="UP001206572"/>
    </source>
</evidence>
<dbReference type="EMBL" id="JANUHA010000005">
    <property type="protein sequence ID" value="MCS0596501.1"/>
    <property type="molecule type" value="Genomic_DNA"/>
</dbReference>
<organism evidence="1 2">
    <name type="scientific">Massilia agri</name>
    <dbReference type="NCBI Taxonomy" id="1886785"/>
    <lineage>
        <taxon>Bacteria</taxon>
        <taxon>Pseudomonadati</taxon>
        <taxon>Pseudomonadota</taxon>
        <taxon>Betaproteobacteria</taxon>
        <taxon>Burkholderiales</taxon>
        <taxon>Oxalobacteraceae</taxon>
        <taxon>Telluria group</taxon>
        <taxon>Massilia</taxon>
    </lineage>
</organism>
<evidence type="ECO:0000313" key="1">
    <source>
        <dbReference type="EMBL" id="MCS0596501.1"/>
    </source>
</evidence>
<proteinExistence type="predicted"/>
<name>A0ABT2AJW1_9BURK</name>